<feature type="chain" id="PRO_5015145976" evidence="1">
    <location>
        <begin position="17"/>
        <end position="75"/>
    </location>
</feature>
<dbReference type="EMBL" id="GGEC01070019">
    <property type="protein sequence ID" value="MBX50503.1"/>
    <property type="molecule type" value="Transcribed_RNA"/>
</dbReference>
<accession>A0A2P2P766</accession>
<dbReference type="AlphaFoldDB" id="A0A2P2P766"/>
<organism evidence="2">
    <name type="scientific">Rhizophora mucronata</name>
    <name type="common">Asiatic mangrove</name>
    <dbReference type="NCBI Taxonomy" id="61149"/>
    <lineage>
        <taxon>Eukaryota</taxon>
        <taxon>Viridiplantae</taxon>
        <taxon>Streptophyta</taxon>
        <taxon>Embryophyta</taxon>
        <taxon>Tracheophyta</taxon>
        <taxon>Spermatophyta</taxon>
        <taxon>Magnoliopsida</taxon>
        <taxon>eudicotyledons</taxon>
        <taxon>Gunneridae</taxon>
        <taxon>Pentapetalae</taxon>
        <taxon>rosids</taxon>
        <taxon>fabids</taxon>
        <taxon>Malpighiales</taxon>
        <taxon>Rhizophoraceae</taxon>
        <taxon>Rhizophora</taxon>
    </lineage>
</organism>
<sequence>MVVLFPLILIFDVCLSSVDPKELLGLQNRQWTSSCFPTSRLVWEWDSIPGLIELHLLGISAKLASLYLDMIFFDL</sequence>
<protein>
    <submittedName>
        <fullName evidence="2">Uncharacterized protein</fullName>
    </submittedName>
</protein>
<feature type="signal peptide" evidence="1">
    <location>
        <begin position="1"/>
        <end position="16"/>
    </location>
</feature>
<reference evidence="2" key="1">
    <citation type="submission" date="2018-02" db="EMBL/GenBank/DDBJ databases">
        <title>Rhizophora mucronata_Transcriptome.</title>
        <authorList>
            <person name="Meera S.P."/>
            <person name="Sreeshan A."/>
            <person name="Augustine A."/>
        </authorList>
    </citation>
    <scope>NUCLEOTIDE SEQUENCE</scope>
    <source>
        <tissue evidence="2">Leaf</tissue>
    </source>
</reference>
<evidence type="ECO:0000256" key="1">
    <source>
        <dbReference type="SAM" id="SignalP"/>
    </source>
</evidence>
<proteinExistence type="predicted"/>
<evidence type="ECO:0000313" key="2">
    <source>
        <dbReference type="EMBL" id="MBX50503.1"/>
    </source>
</evidence>
<keyword evidence="1" id="KW-0732">Signal</keyword>
<name>A0A2P2P766_RHIMU</name>